<dbReference type="InterPro" id="IPR050189">
    <property type="entry name" value="MFS_Efflux_Transporters"/>
</dbReference>
<dbReference type="GO" id="GO:0005886">
    <property type="term" value="C:plasma membrane"/>
    <property type="evidence" value="ECO:0007669"/>
    <property type="project" value="UniProtKB-SubCell"/>
</dbReference>
<comment type="caution">
    <text evidence="9">The sequence shown here is derived from an EMBL/GenBank/DDBJ whole genome shotgun (WGS) entry which is preliminary data.</text>
</comment>
<feature type="transmembrane region" description="Helical" evidence="7">
    <location>
        <begin position="253"/>
        <end position="276"/>
    </location>
</feature>
<dbReference type="Proteomes" id="UP000553888">
    <property type="component" value="Unassembled WGS sequence"/>
</dbReference>
<feature type="transmembrane region" description="Helical" evidence="7">
    <location>
        <begin position="319"/>
        <end position="338"/>
    </location>
</feature>
<keyword evidence="10" id="KW-1185">Reference proteome</keyword>
<evidence type="ECO:0000259" key="8">
    <source>
        <dbReference type="PROSITE" id="PS50850"/>
    </source>
</evidence>
<name>A0A852YDH0_9MICO</name>
<dbReference type="EMBL" id="JACBZY010000001">
    <property type="protein sequence ID" value="NYG99201.1"/>
    <property type="molecule type" value="Genomic_DNA"/>
</dbReference>
<dbReference type="RefSeq" id="WP_179567241.1">
    <property type="nucleotide sequence ID" value="NZ_JACBZY010000001.1"/>
</dbReference>
<gene>
    <name evidence="9" type="ORF">BJ979_001827</name>
</gene>
<comment type="subcellular location">
    <subcellularLocation>
        <location evidence="1">Cell membrane</location>
        <topology evidence="1">Multi-pass membrane protein</topology>
    </subcellularLocation>
</comment>
<dbReference type="Pfam" id="PF07690">
    <property type="entry name" value="MFS_1"/>
    <property type="match status" value="1"/>
</dbReference>
<feature type="transmembrane region" description="Helical" evidence="7">
    <location>
        <begin position="149"/>
        <end position="170"/>
    </location>
</feature>
<evidence type="ECO:0000256" key="3">
    <source>
        <dbReference type="ARBA" id="ARBA00022692"/>
    </source>
</evidence>
<keyword evidence="3 7" id="KW-0812">Transmembrane</keyword>
<feature type="region of interest" description="Disordered" evidence="6">
    <location>
        <begin position="1"/>
        <end position="47"/>
    </location>
</feature>
<dbReference type="AlphaFoldDB" id="A0A852YDH0"/>
<evidence type="ECO:0000256" key="6">
    <source>
        <dbReference type="SAM" id="MobiDB-lite"/>
    </source>
</evidence>
<dbReference type="PANTHER" id="PTHR43124">
    <property type="entry name" value="PURINE EFFLUX PUMP PBUE"/>
    <property type="match status" value="1"/>
</dbReference>
<feature type="compositionally biased region" description="Low complexity" evidence="6">
    <location>
        <begin position="29"/>
        <end position="47"/>
    </location>
</feature>
<dbReference type="PROSITE" id="PS50850">
    <property type="entry name" value="MFS"/>
    <property type="match status" value="1"/>
</dbReference>
<organism evidence="9 10">
    <name type="scientific">Schumannella luteola</name>
    <dbReference type="NCBI Taxonomy" id="472059"/>
    <lineage>
        <taxon>Bacteria</taxon>
        <taxon>Bacillati</taxon>
        <taxon>Actinomycetota</taxon>
        <taxon>Actinomycetes</taxon>
        <taxon>Micrococcales</taxon>
        <taxon>Microbacteriaceae</taxon>
        <taxon>Schumannella</taxon>
    </lineage>
</organism>
<dbReference type="InterPro" id="IPR011701">
    <property type="entry name" value="MFS"/>
</dbReference>
<dbReference type="InterPro" id="IPR020846">
    <property type="entry name" value="MFS_dom"/>
</dbReference>
<dbReference type="InterPro" id="IPR036259">
    <property type="entry name" value="MFS_trans_sf"/>
</dbReference>
<feature type="transmembrane region" description="Helical" evidence="7">
    <location>
        <begin position="406"/>
        <end position="424"/>
    </location>
</feature>
<feature type="transmembrane region" description="Helical" evidence="7">
    <location>
        <begin position="55"/>
        <end position="75"/>
    </location>
</feature>
<dbReference type="GO" id="GO:0022857">
    <property type="term" value="F:transmembrane transporter activity"/>
    <property type="evidence" value="ECO:0007669"/>
    <property type="project" value="InterPro"/>
</dbReference>
<feature type="transmembrane region" description="Helical" evidence="7">
    <location>
        <begin position="210"/>
        <end position="232"/>
    </location>
</feature>
<accession>A0A852YDH0</accession>
<dbReference type="SUPFAM" id="SSF103473">
    <property type="entry name" value="MFS general substrate transporter"/>
    <property type="match status" value="1"/>
</dbReference>
<dbReference type="Gene3D" id="1.20.1250.20">
    <property type="entry name" value="MFS general substrate transporter like domains"/>
    <property type="match status" value="1"/>
</dbReference>
<feature type="domain" description="Major facilitator superfamily (MFS) profile" evidence="8">
    <location>
        <begin position="54"/>
        <end position="432"/>
    </location>
</feature>
<keyword evidence="2" id="KW-1003">Cell membrane</keyword>
<keyword evidence="5 7" id="KW-0472">Membrane</keyword>
<feature type="transmembrane region" description="Helical" evidence="7">
    <location>
        <begin position="182"/>
        <end position="204"/>
    </location>
</feature>
<proteinExistence type="predicted"/>
<reference evidence="9 10" key="1">
    <citation type="submission" date="2020-07" db="EMBL/GenBank/DDBJ databases">
        <title>Sequencing the genomes of 1000 actinobacteria strains.</title>
        <authorList>
            <person name="Klenk H.-P."/>
        </authorList>
    </citation>
    <scope>NUCLEOTIDE SEQUENCE [LARGE SCALE GENOMIC DNA]</scope>
    <source>
        <strain evidence="9 10">DSM 23141</strain>
    </source>
</reference>
<evidence type="ECO:0000256" key="7">
    <source>
        <dbReference type="SAM" id="Phobius"/>
    </source>
</evidence>
<evidence type="ECO:0000256" key="1">
    <source>
        <dbReference type="ARBA" id="ARBA00004651"/>
    </source>
</evidence>
<feature type="transmembrane region" description="Helical" evidence="7">
    <location>
        <begin position="344"/>
        <end position="367"/>
    </location>
</feature>
<evidence type="ECO:0000256" key="4">
    <source>
        <dbReference type="ARBA" id="ARBA00022989"/>
    </source>
</evidence>
<sequence>MSTDLSPATRPHDLTRAEPTTGSCTTPEAAASPNEAGAATAPSAANAGTTRTHTAWASVLVMMATSFTLVVAEFLPPSLLPQMAASLNVSEGQAGQAVTITALAGFLAGPGMGILFPRLDRRALLAGLALAATVSNIVVAISGNLVLLLIARLLLGAALGGFWAMSLAVAAKLSAPRHMGRAVMLINTGTTMATVAGVPLGLFLGTLTNWRVVFVVIAAISIVVAAALRFVLPSVAPAAGVGIRMLGQTLATPGIAWALVGHVLVVMGHFAAFTYVRGAFARTPELDAGGVATLLALFGVGGLVGNIVIGLIVDKHLRLMRFLVPSLTVIGVAAIALFPNQLPVIGVAVVVWGFGFGAWLTVITTWLGRVVPERMEAGGGLLVAGFQLAITLGAGIGGILVDSIGVTAAFILGAVSALVGLVLFGTARTKIHAPASERG</sequence>
<feature type="transmembrane region" description="Helical" evidence="7">
    <location>
        <begin position="95"/>
        <end position="116"/>
    </location>
</feature>
<feature type="transmembrane region" description="Helical" evidence="7">
    <location>
        <begin position="288"/>
        <end position="312"/>
    </location>
</feature>
<evidence type="ECO:0000313" key="10">
    <source>
        <dbReference type="Proteomes" id="UP000553888"/>
    </source>
</evidence>
<evidence type="ECO:0000256" key="5">
    <source>
        <dbReference type="ARBA" id="ARBA00023136"/>
    </source>
</evidence>
<feature type="transmembrane region" description="Helical" evidence="7">
    <location>
        <begin position="123"/>
        <end position="143"/>
    </location>
</feature>
<feature type="transmembrane region" description="Helical" evidence="7">
    <location>
        <begin position="379"/>
        <end position="400"/>
    </location>
</feature>
<evidence type="ECO:0000256" key="2">
    <source>
        <dbReference type="ARBA" id="ARBA00022475"/>
    </source>
</evidence>
<protein>
    <submittedName>
        <fullName evidence="9">Putative MFS family arabinose efflux permease</fullName>
    </submittedName>
</protein>
<evidence type="ECO:0000313" key="9">
    <source>
        <dbReference type="EMBL" id="NYG99201.1"/>
    </source>
</evidence>
<dbReference type="CDD" id="cd17324">
    <property type="entry name" value="MFS_NepI_like"/>
    <property type="match status" value="1"/>
</dbReference>
<keyword evidence="4 7" id="KW-1133">Transmembrane helix</keyword>
<dbReference type="PANTHER" id="PTHR43124:SF5">
    <property type="entry name" value="PURINE RIBONUCLEOSIDE EFFLUX PUMP NEPI"/>
    <property type="match status" value="1"/>
</dbReference>